<comment type="caution">
    <text evidence="1">The sequence shown here is derived from an EMBL/GenBank/DDBJ whole genome shotgun (WGS) entry which is preliminary data.</text>
</comment>
<gene>
    <name evidence="1" type="ORF">B1A_00790</name>
</gene>
<dbReference type="EMBL" id="AUZX01000598">
    <property type="protein sequence ID" value="EQD80538.1"/>
    <property type="molecule type" value="Genomic_DNA"/>
</dbReference>
<name>T1CFQ3_9ZZZZ</name>
<organism evidence="1">
    <name type="scientific">mine drainage metagenome</name>
    <dbReference type="NCBI Taxonomy" id="410659"/>
    <lineage>
        <taxon>unclassified sequences</taxon>
        <taxon>metagenomes</taxon>
        <taxon>ecological metagenomes</taxon>
    </lineage>
</organism>
<reference evidence="1" key="1">
    <citation type="submission" date="2013-08" db="EMBL/GenBank/DDBJ databases">
        <authorList>
            <person name="Mendez C."/>
            <person name="Richter M."/>
            <person name="Ferrer M."/>
            <person name="Sanchez J."/>
        </authorList>
    </citation>
    <scope>NUCLEOTIDE SEQUENCE</scope>
</reference>
<accession>T1CFQ3</accession>
<dbReference type="AlphaFoldDB" id="T1CFQ3"/>
<proteinExistence type="predicted"/>
<evidence type="ECO:0000313" key="1">
    <source>
        <dbReference type="EMBL" id="EQD80538.1"/>
    </source>
</evidence>
<sequence length="104" mass="11325">AARARSEGLVAKTEIVRQATLTGSNIVQSAKEEASKLKLDASDYADQKLASLEIVLERTLKTIRAGRERLSPPLVGLENPSELSDKHSAELDAFFDQDTGNQDE</sequence>
<feature type="non-terminal residue" evidence="1">
    <location>
        <position position="1"/>
    </location>
</feature>
<protein>
    <submittedName>
        <fullName evidence="1">Uncharacterized protein</fullName>
    </submittedName>
</protein>
<reference evidence="1" key="2">
    <citation type="journal article" date="2014" name="ISME J.">
        <title>Microbial stratification in low pH oxic and suboxic macroscopic growths along an acid mine drainage.</title>
        <authorList>
            <person name="Mendez-Garcia C."/>
            <person name="Mesa V."/>
            <person name="Sprenger R.R."/>
            <person name="Richter M."/>
            <person name="Diez M.S."/>
            <person name="Solano J."/>
            <person name="Bargiela R."/>
            <person name="Golyshina O.V."/>
            <person name="Manteca A."/>
            <person name="Ramos J.L."/>
            <person name="Gallego J.R."/>
            <person name="Llorente I."/>
            <person name="Martins Dos Santos V.A."/>
            <person name="Jensen O.N."/>
            <person name="Pelaez A.I."/>
            <person name="Sanchez J."/>
            <person name="Ferrer M."/>
        </authorList>
    </citation>
    <scope>NUCLEOTIDE SEQUENCE</scope>
</reference>